<proteinExistence type="predicted"/>
<dbReference type="EMBL" id="JAATJM010000001">
    <property type="protein sequence ID" value="NJC41753.1"/>
    <property type="molecule type" value="Genomic_DNA"/>
</dbReference>
<dbReference type="AlphaFoldDB" id="A0A7X6BN39"/>
<dbReference type="Proteomes" id="UP000587415">
    <property type="component" value="Unassembled WGS sequence"/>
</dbReference>
<accession>A0A7X6BN39</accession>
<evidence type="ECO:0000313" key="3">
    <source>
        <dbReference type="EMBL" id="NJC41753.1"/>
    </source>
</evidence>
<keyword evidence="2" id="KW-0732">Signal</keyword>
<comment type="caution">
    <text evidence="3">The sequence shown here is derived from an EMBL/GenBank/DDBJ whole genome shotgun (WGS) entry which is preliminary data.</text>
</comment>
<evidence type="ECO:0000256" key="2">
    <source>
        <dbReference type="SAM" id="SignalP"/>
    </source>
</evidence>
<protein>
    <submittedName>
        <fullName evidence="3">Uncharacterized protein</fullName>
    </submittedName>
</protein>
<dbReference type="RefSeq" id="WP_168047117.1">
    <property type="nucleotide sequence ID" value="NZ_JAATJM010000001.1"/>
</dbReference>
<sequence>MLITALLMTGVLAGASATAPLGDDPDTVVSTAPATAVILDGATAPVAPEVGSAGLAAQSADPHGLSTDDQIARWLAARTPGTAADESPVWRDDRKPHGEVSVGVGTGGYRDYAAAVSLPIGENGRLDLSVRQTENGYPYGYGSPYGYEGYGRDPYFNDGGYAFPGAPKAGQAAEYEARVRRPDGPPGAWREPRPEQPATQ</sequence>
<evidence type="ECO:0000256" key="1">
    <source>
        <dbReference type="SAM" id="MobiDB-lite"/>
    </source>
</evidence>
<feature type="chain" id="PRO_5030945119" evidence="2">
    <location>
        <begin position="20"/>
        <end position="200"/>
    </location>
</feature>
<keyword evidence="4" id="KW-1185">Reference proteome</keyword>
<gene>
    <name evidence="3" type="ORF">GGQ87_002011</name>
</gene>
<organism evidence="3 4">
    <name type="scientific">Brevundimonas alba</name>
    <dbReference type="NCBI Taxonomy" id="74314"/>
    <lineage>
        <taxon>Bacteria</taxon>
        <taxon>Pseudomonadati</taxon>
        <taxon>Pseudomonadota</taxon>
        <taxon>Alphaproteobacteria</taxon>
        <taxon>Caulobacterales</taxon>
        <taxon>Caulobacteraceae</taxon>
        <taxon>Brevundimonas</taxon>
    </lineage>
</organism>
<feature type="signal peptide" evidence="2">
    <location>
        <begin position="1"/>
        <end position="19"/>
    </location>
</feature>
<name>A0A7X6BN39_9CAUL</name>
<evidence type="ECO:0000313" key="4">
    <source>
        <dbReference type="Proteomes" id="UP000587415"/>
    </source>
</evidence>
<reference evidence="3 4" key="1">
    <citation type="submission" date="2020-03" db="EMBL/GenBank/DDBJ databases">
        <title>Genomic Encyclopedia of Type Strains, Phase IV (KMG-IV): sequencing the most valuable type-strain genomes for metagenomic binning, comparative biology and taxonomic classification.</title>
        <authorList>
            <person name="Goeker M."/>
        </authorList>
    </citation>
    <scope>NUCLEOTIDE SEQUENCE [LARGE SCALE GENOMIC DNA]</scope>
    <source>
        <strain evidence="3 4">DSM 4736</strain>
    </source>
</reference>
<feature type="region of interest" description="Disordered" evidence="1">
    <location>
        <begin position="166"/>
        <end position="200"/>
    </location>
</feature>